<organism evidence="1 2">
    <name type="scientific">Novosphingobium chloroacetimidivorans</name>
    <dbReference type="NCBI Taxonomy" id="1428314"/>
    <lineage>
        <taxon>Bacteria</taxon>
        <taxon>Pseudomonadati</taxon>
        <taxon>Pseudomonadota</taxon>
        <taxon>Alphaproteobacteria</taxon>
        <taxon>Sphingomonadales</taxon>
        <taxon>Sphingomonadaceae</taxon>
        <taxon>Novosphingobium</taxon>
    </lineage>
</organism>
<dbReference type="Proteomes" id="UP000555448">
    <property type="component" value="Unassembled WGS sequence"/>
</dbReference>
<name>A0A7W7KD42_9SPHN</name>
<dbReference type="AlphaFoldDB" id="A0A7W7KD42"/>
<evidence type="ECO:0000313" key="1">
    <source>
        <dbReference type="EMBL" id="MBB4860637.1"/>
    </source>
</evidence>
<evidence type="ECO:0000313" key="2">
    <source>
        <dbReference type="Proteomes" id="UP000555448"/>
    </source>
</evidence>
<sequence length="73" mass="8140">MSVTPVEGTFAIVPEPDWTLLLSDEIEGAAAGEHWRRITTEMKERELLALANAHSIQPGARLHRVRSLLARSH</sequence>
<dbReference type="EMBL" id="JACHLR010000026">
    <property type="protein sequence ID" value="MBB4860637.1"/>
    <property type="molecule type" value="Genomic_DNA"/>
</dbReference>
<protein>
    <submittedName>
        <fullName evidence="1">Uncharacterized protein</fullName>
    </submittedName>
</protein>
<comment type="caution">
    <text evidence="1">The sequence shown here is derived from an EMBL/GenBank/DDBJ whole genome shotgun (WGS) entry which is preliminary data.</text>
</comment>
<accession>A0A7W7KD42</accession>
<proteinExistence type="predicted"/>
<gene>
    <name evidence="1" type="ORF">HNO88_003981</name>
</gene>
<dbReference type="RefSeq" id="WP_184249789.1">
    <property type="nucleotide sequence ID" value="NZ_JACHLR010000026.1"/>
</dbReference>
<reference evidence="1 2" key="1">
    <citation type="submission" date="2020-08" db="EMBL/GenBank/DDBJ databases">
        <title>Functional genomics of gut bacteria from endangered species of beetles.</title>
        <authorList>
            <person name="Carlos-Shanley C."/>
        </authorList>
    </citation>
    <scope>NUCLEOTIDE SEQUENCE [LARGE SCALE GENOMIC DNA]</scope>
    <source>
        <strain evidence="1 2">S00245</strain>
    </source>
</reference>
<keyword evidence="2" id="KW-1185">Reference proteome</keyword>